<accession>A0ABM6NDW2</accession>
<comment type="similarity">
    <text evidence="11 12">Belongs to the TonB-dependent receptor family.</text>
</comment>
<evidence type="ECO:0000256" key="7">
    <source>
        <dbReference type="ARBA" id="ARBA00023065"/>
    </source>
</evidence>
<keyword evidence="10 11" id="KW-0998">Cell outer membrane</keyword>
<dbReference type="Pfam" id="PF00593">
    <property type="entry name" value="TonB_dep_Rec_b-barrel"/>
    <property type="match status" value="1"/>
</dbReference>
<evidence type="ECO:0000313" key="15">
    <source>
        <dbReference type="EMBL" id="ATD06990.1"/>
    </source>
</evidence>
<evidence type="ECO:0000256" key="8">
    <source>
        <dbReference type="ARBA" id="ARBA00023077"/>
    </source>
</evidence>
<evidence type="ECO:0000256" key="9">
    <source>
        <dbReference type="ARBA" id="ARBA00023136"/>
    </source>
</evidence>
<name>A0ABM6NDW2_PSEO7</name>
<keyword evidence="4" id="KW-0410">Iron transport</keyword>
<evidence type="ECO:0000256" key="11">
    <source>
        <dbReference type="PROSITE-ProRule" id="PRU01360"/>
    </source>
</evidence>
<evidence type="ECO:0000256" key="4">
    <source>
        <dbReference type="ARBA" id="ARBA00022496"/>
    </source>
</evidence>
<evidence type="ECO:0000313" key="16">
    <source>
        <dbReference type="Proteomes" id="UP000016521"/>
    </source>
</evidence>
<sequence>MVKEKKGLCSPFFLPCNQANTIGIKMKKMVLVFASCALAPQLSEATENNEFEIITTTASRLAETAGERPVSLSSLTEAQLDDIGVTHIEKALRLVAGANIQHGNGQEYLPALRSQVLSGAGACGGILMAEDGIALRAAGFCNINELFESHFEAAERIEVLKGPNSVLYGSNAVHGVVNVITSNSIQKTPRIALDIGSYGYSRTRIQAGDKALGLGAALTLTKDSGYRDDESVEQQKLSVKHQYEGEKIGVVSGMTYTHLDQQTAGYVTGVDSYKNKQLAKQNENPEAYRKAESFRAWTEITGHVDDSNTVVIKPYVRWQEMEFVKHFLPGKPFEENGQTGVGLQTLIHTELSDSIQLDWGMDAEYTQGEMLQYQPTPTEGSAFLHSTIPTGKHYDYEVDARQLAPFANLSWRQGNWLVELGGRFESMKYDYRNFLPTGRTKEDGSVCAMGGCRYSRPASGKDSFAYFSPKFGLSYAFTERHIAYANVSQGYRAPQTAELYQLQRAQLKASLEEEKADNIELGLKGSADSLDYQVAIYDMEKENLIFRDSDFFYINDGRSRHRGVELELSYSFSAHWQLDLAATRAKHTYEQDNILGGININGNDLDSAPRNVINAQLRWQALDNLSWSLAWHHVGEYFTDPENLHRYSGHDLLSLRGKWQVNPHLALTMRVKNLTDERYAERADYTSFSGERYFPGRPRNILVSLDYRW</sequence>
<dbReference type="InterPro" id="IPR039426">
    <property type="entry name" value="TonB-dep_rcpt-like"/>
</dbReference>
<organism evidence="15 16">
    <name type="scientific">Pseudoalteromonas piscicida</name>
    <dbReference type="NCBI Taxonomy" id="43662"/>
    <lineage>
        <taxon>Bacteria</taxon>
        <taxon>Pseudomonadati</taxon>
        <taxon>Pseudomonadota</taxon>
        <taxon>Gammaproteobacteria</taxon>
        <taxon>Alteromonadales</taxon>
        <taxon>Pseudoalteromonadaceae</taxon>
        <taxon>Pseudoalteromonas</taxon>
    </lineage>
</organism>
<evidence type="ECO:0000256" key="12">
    <source>
        <dbReference type="RuleBase" id="RU003357"/>
    </source>
</evidence>
<keyword evidence="8 12" id="KW-0798">TonB box</keyword>
<dbReference type="PROSITE" id="PS52016">
    <property type="entry name" value="TONB_DEPENDENT_REC_3"/>
    <property type="match status" value="1"/>
</dbReference>
<evidence type="ECO:0000256" key="3">
    <source>
        <dbReference type="ARBA" id="ARBA00022452"/>
    </source>
</evidence>
<dbReference type="PANTHER" id="PTHR32552:SF81">
    <property type="entry name" value="TONB-DEPENDENT OUTER MEMBRANE RECEPTOR"/>
    <property type="match status" value="1"/>
</dbReference>
<dbReference type="InterPro" id="IPR012910">
    <property type="entry name" value="Plug_dom"/>
</dbReference>
<evidence type="ECO:0000256" key="2">
    <source>
        <dbReference type="ARBA" id="ARBA00022448"/>
    </source>
</evidence>
<dbReference type="InterPro" id="IPR037066">
    <property type="entry name" value="Plug_dom_sf"/>
</dbReference>
<dbReference type="Gene3D" id="2.170.130.10">
    <property type="entry name" value="TonB-dependent receptor, plug domain"/>
    <property type="match status" value="1"/>
</dbReference>
<keyword evidence="9 11" id="KW-0472">Membrane</keyword>
<keyword evidence="2 11" id="KW-0813">Transport</keyword>
<dbReference type="EMBL" id="CP011924">
    <property type="protein sequence ID" value="ATD06990.1"/>
    <property type="molecule type" value="Genomic_DNA"/>
</dbReference>
<keyword evidence="6" id="KW-0408">Iron</keyword>
<evidence type="ECO:0000259" key="13">
    <source>
        <dbReference type="Pfam" id="PF00593"/>
    </source>
</evidence>
<keyword evidence="16" id="KW-1185">Reference proteome</keyword>
<evidence type="ECO:0008006" key="17">
    <source>
        <dbReference type="Google" id="ProtNLM"/>
    </source>
</evidence>
<protein>
    <recommendedName>
        <fullName evidence="17">TonB-dependent receptor</fullName>
    </recommendedName>
</protein>
<evidence type="ECO:0000256" key="6">
    <source>
        <dbReference type="ARBA" id="ARBA00023004"/>
    </source>
</evidence>
<proteinExistence type="inferred from homology"/>
<feature type="domain" description="TonB-dependent receptor-like beta-barrel" evidence="13">
    <location>
        <begin position="342"/>
        <end position="674"/>
    </location>
</feature>
<keyword evidence="3 11" id="KW-1134">Transmembrane beta strand</keyword>
<keyword evidence="5 11" id="KW-0812">Transmembrane</keyword>
<dbReference type="InterPro" id="IPR000531">
    <property type="entry name" value="Beta-barrel_TonB"/>
</dbReference>
<feature type="domain" description="TonB-dependent receptor plug" evidence="14">
    <location>
        <begin position="68"/>
        <end position="176"/>
    </location>
</feature>
<evidence type="ECO:0000259" key="14">
    <source>
        <dbReference type="Pfam" id="PF07715"/>
    </source>
</evidence>
<comment type="subcellular location">
    <subcellularLocation>
        <location evidence="1 11">Cell outer membrane</location>
        <topology evidence="1 11">Multi-pass membrane protein</topology>
    </subcellularLocation>
</comment>
<dbReference type="Proteomes" id="UP000016521">
    <property type="component" value="Chromosome I"/>
</dbReference>
<dbReference type="InterPro" id="IPR036942">
    <property type="entry name" value="Beta-barrel_TonB_sf"/>
</dbReference>
<dbReference type="Pfam" id="PF07715">
    <property type="entry name" value="Plug"/>
    <property type="match status" value="1"/>
</dbReference>
<dbReference type="CDD" id="cd01347">
    <property type="entry name" value="ligand_gated_channel"/>
    <property type="match status" value="1"/>
</dbReference>
<evidence type="ECO:0000256" key="1">
    <source>
        <dbReference type="ARBA" id="ARBA00004571"/>
    </source>
</evidence>
<evidence type="ECO:0000256" key="10">
    <source>
        <dbReference type="ARBA" id="ARBA00023237"/>
    </source>
</evidence>
<evidence type="ECO:0000256" key="5">
    <source>
        <dbReference type="ARBA" id="ARBA00022692"/>
    </source>
</evidence>
<dbReference type="SUPFAM" id="SSF56935">
    <property type="entry name" value="Porins"/>
    <property type="match status" value="1"/>
</dbReference>
<dbReference type="PANTHER" id="PTHR32552">
    <property type="entry name" value="FERRICHROME IRON RECEPTOR-RELATED"/>
    <property type="match status" value="1"/>
</dbReference>
<gene>
    <name evidence="15" type="ORF">PPIS_a1933</name>
</gene>
<dbReference type="Gene3D" id="2.40.170.20">
    <property type="entry name" value="TonB-dependent receptor, beta-barrel domain"/>
    <property type="match status" value="1"/>
</dbReference>
<keyword evidence="7" id="KW-0406">Ion transport</keyword>
<reference evidence="15 16" key="1">
    <citation type="submission" date="2015-06" db="EMBL/GenBank/DDBJ databases">
        <authorList>
            <person name="Xie B.-B."/>
            <person name="Rong J.-C."/>
            <person name="Qin Q.-L."/>
            <person name="Zhang Y.-Z."/>
        </authorList>
    </citation>
    <scope>NUCLEOTIDE SEQUENCE [LARGE SCALE GENOMIC DNA]</scope>
    <source>
        <strain evidence="15 16">JCM 20779</strain>
    </source>
</reference>